<evidence type="ECO:0000313" key="2">
    <source>
        <dbReference type="Proteomes" id="UP000249661"/>
    </source>
</evidence>
<dbReference type="EMBL" id="KZ824964">
    <property type="protein sequence ID" value="RAH68796.1"/>
    <property type="molecule type" value="Genomic_DNA"/>
</dbReference>
<reference evidence="1" key="1">
    <citation type="submission" date="2018-02" db="EMBL/GenBank/DDBJ databases">
        <title>The genomes of Aspergillus section Nigri reveals drivers in fungal speciation.</title>
        <authorList>
            <consortium name="DOE Joint Genome Institute"/>
            <person name="Vesth T.C."/>
            <person name="Nybo J."/>
            <person name="Theobald S."/>
            <person name="Brandl J."/>
            <person name="Frisvad J.C."/>
            <person name="Nielsen K.F."/>
            <person name="Lyhne E.K."/>
            <person name="Kogle M.E."/>
            <person name="Kuo A."/>
            <person name="Riley R."/>
            <person name="Clum A."/>
            <person name="Nolan M."/>
            <person name="Lipzen A."/>
            <person name="Salamov A."/>
            <person name="Henrissat B."/>
            <person name="Wiebenga A."/>
            <person name="De vries R.P."/>
            <person name="Grigoriev I.V."/>
            <person name="Mortensen U.H."/>
            <person name="Andersen M.R."/>
            <person name="Baker S.E."/>
        </authorList>
    </citation>
    <scope>NUCLEOTIDE SEQUENCE</scope>
    <source>
        <strain evidence="1">CBS 121060</strain>
    </source>
</reference>
<keyword evidence="2" id="KW-1185">Reference proteome</keyword>
<organism evidence="1 2">
    <name type="scientific">Aspergillus aculeatinus CBS 121060</name>
    <dbReference type="NCBI Taxonomy" id="1448322"/>
    <lineage>
        <taxon>Eukaryota</taxon>
        <taxon>Fungi</taxon>
        <taxon>Dikarya</taxon>
        <taxon>Ascomycota</taxon>
        <taxon>Pezizomycotina</taxon>
        <taxon>Eurotiomycetes</taxon>
        <taxon>Eurotiomycetidae</taxon>
        <taxon>Eurotiales</taxon>
        <taxon>Aspergillaceae</taxon>
        <taxon>Aspergillus</taxon>
        <taxon>Aspergillus subgen. Circumdati</taxon>
    </lineage>
</organism>
<proteinExistence type="predicted"/>
<protein>
    <submittedName>
        <fullName evidence="1">Uncharacterized protein</fullName>
    </submittedName>
</protein>
<sequence length="311" mass="36121">MTLFTIGARTLLERQLYQLPTATYKTLSNPSRLSSLRFVGNIHRPSWENSTSQLQLYMRNRTCQVGNRLLSSSSSLAMVGLPDSRRTPWVDFNSNPADMIEKHMLNRGCRTWGLVIYRCTYKSDADWEEFMSRLLYQVRSPLEEYYDGLDMLDSFRPTVVDDGTRFDGATPDIIRDHFTEWASTACGAEQGISPTDPGYARIARYRYCIMVDEEALRSVLAIPREDLDGDNRTGFVILVHGRHLEERASIKESDEKIEDDDCEPLYGCTWEDVGWMKVYYDQAQLYPSAYMNESWQWSMEYRRPPEIGLYH</sequence>
<accession>A0ACD1H5V3</accession>
<gene>
    <name evidence="1" type="ORF">BO66DRAFT_392880</name>
</gene>
<name>A0ACD1H5V3_9EURO</name>
<dbReference type="Proteomes" id="UP000249661">
    <property type="component" value="Unassembled WGS sequence"/>
</dbReference>
<evidence type="ECO:0000313" key="1">
    <source>
        <dbReference type="EMBL" id="RAH68796.1"/>
    </source>
</evidence>